<proteinExistence type="predicted"/>
<gene>
    <name evidence="4" type="ORF">SCHPADRAFT_881133</name>
</gene>
<dbReference type="OrthoDB" id="424753at2759"/>
<dbReference type="AlphaFoldDB" id="A0A0H2R8U9"/>
<feature type="compositionally biased region" description="Basic and acidic residues" evidence="1">
    <location>
        <begin position="263"/>
        <end position="278"/>
    </location>
</feature>
<evidence type="ECO:0000259" key="3">
    <source>
        <dbReference type="PROSITE" id="PS51294"/>
    </source>
</evidence>
<evidence type="ECO:0000313" key="4">
    <source>
        <dbReference type="EMBL" id="KLO07822.1"/>
    </source>
</evidence>
<evidence type="ECO:0000259" key="2">
    <source>
        <dbReference type="PROSITE" id="PS50090"/>
    </source>
</evidence>
<feature type="compositionally biased region" description="Basic residues" evidence="1">
    <location>
        <begin position="480"/>
        <end position="489"/>
    </location>
</feature>
<name>A0A0H2R8U9_9AGAM</name>
<dbReference type="PROSITE" id="PS50090">
    <property type="entry name" value="MYB_LIKE"/>
    <property type="match status" value="1"/>
</dbReference>
<reference evidence="4 5" key="1">
    <citation type="submission" date="2015-04" db="EMBL/GenBank/DDBJ databases">
        <title>Complete genome sequence of Schizopora paradoxa KUC8140, a cosmopolitan wood degrader in East Asia.</title>
        <authorList>
            <consortium name="DOE Joint Genome Institute"/>
            <person name="Min B."/>
            <person name="Park H."/>
            <person name="Jang Y."/>
            <person name="Kim J.-J."/>
            <person name="Kim K.H."/>
            <person name="Pangilinan J."/>
            <person name="Lipzen A."/>
            <person name="Riley R."/>
            <person name="Grigoriev I.V."/>
            <person name="Spatafora J.W."/>
            <person name="Choi I.-G."/>
        </authorList>
    </citation>
    <scope>NUCLEOTIDE SEQUENCE [LARGE SCALE GENOMIC DNA]</scope>
    <source>
        <strain evidence="4 5">KUC8140</strain>
    </source>
</reference>
<dbReference type="PANTHER" id="PTHR22705">
    <property type="entry name" value="ZINC FINGER, ZZ DOMAIN CONTAINING 3"/>
    <property type="match status" value="1"/>
</dbReference>
<feature type="domain" description="HTH myb-type" evidence="3">
    <location>
        <begin position="491"/>
        <end position="545"/>
    </location>
</feature>
<feature type="compositionally biased region" description="Low complexity" evidence="1">
    <location>
        <begin position="348"/>
        <end position="366"/>
    </location>
</feature>
<dbReference type="InterPro" id="IPR001005">
    <property type="entry name" value="SANT/Myb"/>
</dbReference>
<dbReference type="PROSITE" id="PS51294">
    <property type="entry name" value="HTH_MYB"/>
    <property type="match status" value="1"/>
</dbReference>
<dbReference type="SMART" id="SM00717">
    <property type="entry name" value="SANT"/>
    <property type="match status" value="1"/>
</dbReference>
<dbReference type="STRING" id="27342.A0A0H2R8U9"/>
<feature type="domain" description="Myb-like" evidence="2">
    <location>
        <begin position="486"/>
        <end position="541"/>
    </location>
</feature>
<keyword evidence="5" id="KW-1185">Reference proteome</keyword>
<dbReference type="SUPFAM" id="SSF46689">
    <property type="entry name" value="Homeodomain-like"/>
    <property type="match status" value="1"/>
</dbReference>
<accession>A0A0H2R8U9</accession>
<dbReference type="PANTHER" id="PTHR22705:SF0">
    <property type="entry name" value="ZZ-TYPE ZINC FINGER-CONTAINING PROTEIN 3"/>
    <property type="match status" value="1"/>
</dbReference>
<organism evidence="4 5">
    <name type="scientific">Schizopora paradoxa</name>
    <dbReference type="NCBI Taxonomy" id="27342"/>
    <lineage>
        <taxon>Eukaryota</taxon>
        <taxon>Fungi</taxon>
        <taxon>Dikarya</taxon>
        <taxon>Basidiomycota</taxon>
        <taxon>Agaricomycotina</taxon>
        <taxon>Agaricomycetes</taxon>
        <taxon>Hymenochaetales</taxon>
        <taxon>Schizoporaceae</taxon>
        <taxon>Schizopora</taxon>
    </lineage>
</organism>
<feature type="region of interest" description="Disordered" evidence="1">
    <location>
        <begin position="452"/>
        <end position="492"/>
    </location>
</feature>
<feature type="compositionally biased region" description="Basic residues" evidence="1">
    <location>
        <begin position="452"/>
        <end position="461"/>
    </location>
</feature>
<dbReference type="Proteomes" id="UP000053477">
    <property type="component" value="Unassembled WGS sequence"/>
</dbReference>
<dbReference type="InParanoid" id="A0A0H2R8U9"/>
<dbReference type="InterPro" id="IPR037830">
    <property type="entry name" value="ZZZ3"/>
</dbReference>
<feature type="compositionally biased region" description="Low complexity" evidence="1">
    <location>
        <begin position="314"/>
        <end position="324"/>
    </location>
</feature>
<feature type="compositionally biased region" description="Low complexity" evidence="1">
    <location>
        <begin position="246"/>
        <end position="262"/>
    </location>
</feature>
<feature type="region of interest" description="Disordered" evidence="1">
    <location>
        <begin position="145"/>
        <end position="172"/>
    </location>
</feature>
<evidence type="ECO:0000256" key="1">
    <source>
        <dbReference type="SAM" id="MobiDB-lite"/>
    </source>
</evidence>
<sequence>MENGESSSPSMQQQEQQQHQQCMNDPQKRSKNLDTLNRYIQSQQSLLDRINSSLSYFHELDEAAVEDPHGVFDHISDPTHDEVGVLEKLETLVGDIFSEEGKEAAASIDWDVFPGDRDVSSLRDISASLRLSRCTTVFPPSEIVPQARSVSGTSKHSTLTRSSVPPPPYPRPKDSPLLCFVRQERARIVDPVLTQHAAFLETLPPDSDDENRAQSPVTGRKKGKHDVNAAAAIRPRGPGGLFVKRSAVTSSGSSITSPSTETATRRASADDLSLELRSKRVRKKSSRALAAETSSAPVVKDKASDSGLRRSSRTSRSVSVVSSAVKKDVKLTIRIPPRPKGPQTTQPSTVSLSTHTASSSSAGPSSLFADRNTHSPAPSVVTQDCDTSLYAGASDKYIDGNSLADHMYGLGDEQVKDEPYSDMELDEDDSVDFTPPSRHGSYADPMVGGKVKAAKNHKSKGRGGSCLLEDAHPDSVKPPKNGRKSKSHTFKQSWSVAEQHMLEKLLEEYPDGVTRRWAKISEAMGGQRNPRQVASRVQKYFAKLKKFGVDVK</sequence>
<evidence type="ECO:0000313" key="5">
    <source>
        <dbReference type="Proteomes" id="UP000053477"/>
    </source>
</evidence>
<dbReference type="InterPro" id="IPR009057">
    <property type="entry name" value="Homeodomain-like_sf"/>
</dbReference>
<feature type="region of interest" description="Disordered" evidence="1">
    <location>
        <begin position="1"/>
        <end position="30"/>
    </location>
</feature>
<dbReference type="Pfam" id="PF23082">
    <property type="entry name" value="Myb_DNA-binding_2"/>
    <property type="match status" value="1"/>
</dbReference>
<feature type="compositionally biased region" description="Polar residues" evidence="1">
    <location>
        <begin position="1"/>
        <end position="11"/>
    </location>
</feature>
<feature type="region of interest" description="Disordered" evidence="1">
    <location>
        <begin position="200"/>
        <end position="382"/>
    </location>
</feature>
<dbReference type="Gene3D" id="1.10.10.60">
    <property type="entry name" value="Homeodomain-like"/>
    <property type="match status" value="1"/>
</dbReference>
<dbReference type="EMBL" id="KQ086118">
    <property type="protein sequence ID" value="KLO07822.1"/>
    <property type="molecule type" value="Genomic_DNA"/>
</dbReference>
<feature type="compositionally biased region" description="Basic and acidic residues" evidence="1">
    <location>
        <begin position="299"/>
        <end position="308"/>
    </location>
</feature>
<dbReference type="CDD" id="cd00167">
    <property type="entry name" value="SANT"/>
    <property type="match status" value="1"/>
</dbReference>
<feature type="compositionally biased region" description="Low complexity" evidence="1">
    <location>
        <begin position="12"/>
        <end position="21"/>
    </location>
</feature>
<dbReference type="InterPro" id="IPR017930">
    <property type="entry name" value="Myb_dom"/>
</dbReference>
<feature type="compositionally biased region" description="Polar residues" evidence="1">
    <location>
        <begin position="148"/>
        <end position="161"/>
    </location>
</feature>
<protein>
    <submittedName>
        <fullName evidence="4">Uncharacterized protein</fullName>
    </submittedName>
</protein>